<dbReference type="AlphaFoldDB" id="A0A2T5BAN5"/>
<dbReference type="PANTHER" id="PTHR31690">
    <property type="entry name" value="FUCOSE MUTAROTASE"/>
    <property type="match status" value="1"/>
</dbReference>
<proteinExistence type="predicted"/>
<dbReference type="GO" id="GO:0006004">
    <property type="term" value="P:fucose metabolic process"/>
    <property type="evidence" value="ECO:0007669"/>
    <property type="project" value="TreeGrafter"/>
</dbReference>
<evidence type="ECO:0000313" key="4">
    <source>
        <dbReference type="EMBL" id="PTM96036.1"/>
    </source>
</evidence>
<dbReference type="PANTHER" id="PTHR31690:SF4">
    <property type="entry name" value="FUCOSE MUTAROTASE"/>
    <property type="match status" value="1"/>
</dbReference>
<dbReference type="InterPro" id="IPR007721">
    <property type="entry name" value="RbsD_FucU"/>
</dbReference>
<comment type="catalytic activity">
    <reaction evidence="3">
        <text>alpha-L-fucose = beta-L-fucose</text>
        <dbReference type="Rhea" id="RHEA:25580"/>
        <dbReference type="ChEBI" id="CHEBI:42548"/>
        <dbReference type="ChEBI" id="CHEBI:42589"/>
        <dbReference type="EC" id="5.1.3.29"/>
    </reaction>
</comment>
<reference evidence="4 5" key="1">
    <citation type="submission" date="2018-04" db="EMBL/GenBank/DDBJ databases">
        <title>Genomic Encyclopedia of Type Strains, Phase IV (KMG-IV): sequencing the most valuable type-strain genomes for metagenomic binning, comparative biology and taxonomic classification.</title>
        <authorList>
            <person name="Goeker M."/>
        </authorList>
    </citation>
    <scope>NUCLEOTIDE SEQUENCE [LARGE SCALE GENOMIC DNA]</scope>
    <source>
        <strain evidence="4 5">DSM 7138</strain>
    </source>
</reference>
<evidence type="ECO:0000256" key="2">
    <source>
        <dbReference type="ARBA" id="ARBA00023235"/>
    </source>
</evidence>
<evidence type="ECO:0000313" key="5">
    <source>
        <dbReference type="Proteomes" id="UP000241247"/>
    </source>
</evidence>
<dbReference type="GO" id="GO:0062193">
    <property type="term" value="F:D-ribose pyranase activity"/>
    <property type="evidence" value="ECO:0007669"/>
    <property type="project" value="UniProtKB-EC"/>
</dbReference>
<accession>A0A2T5BAN5</accession>
<keyword evidence="5" id="KW-1185">Reference proteome</keyword>
<sequence>MLKGIHPLLGPDLLHALRSMGHGDDIVIADANFPATSMGPKVIRADGVDAIAMTEAVLSHMPLDTFVPESAWRMQVVDDPAAVPPVCAEFQKVVSRLAGSFVVHSVERFAFYDLARRAACIVATTEYRLYGNIILRKGVVHPHEAFQAGRSPEGQQMDPR</sequence>
<name>A0A2T5BAN5_MYCDI</name>
<comment type="catalytic activity">
    <reaction evidence="1">
        <text>beta-D-ribopyranose = beta-D-ribofuranose</text>
        <dbReference type="Rhea" id="RHEA:25432"/>
        <dbReference type="ChEBI" id="CHEBI:27476"/>
        <dbReference type="ChEBI" id="CHEBI:47002"/>
        <dbReference type="EC" id="5.4.99.62"/>
    </reaction>
</comment>
<keyword evidence="2" id="KW-0413">Isomerase</keyword>
<dbReference type="InterPro" id="IPR023750">
    <property type="entry name" value="RbsD-like_sf"/>
</dbReference>
<dbReference type="Gene3D" id="3.40.1650.10">
    <property type="entry name" value="RbsD-like domain"/>
    <property type="match status" value="1"/>
</dbReference>
<dbReference type="Pfam" id="PF05025">
    <property type="entry name" value="RbsD_FucU"/>
    <property type="match status" value="1"/>
</dbReference>
<dbReference type="RefSeq" id="WP_108002134.1">
    <property type="nucleotide sequence ID" value="NZ_JBHEEX010000009.1"/>
</dbReference>
<organism evidence="4 5">
    <name type="scientific">Mycoplana dimorpha</name>
    <dbReference type="NCBI Taxonomy" id="28320"/>
    <lineage>
        <taxon>Bacteria</taxon>
        <taxon>Pseudomonadati</taxon>
        <taxon>Pseudomonadota</taxon>
        <taxon>Alphaproteobacteria</taxon>
        <taxon>Hyphomicrobiales</taxon>
        <taxon>Rhizobiaceae</taxon>
        <taxon>Mycoplana</taxon>
    </lineage>
</organism>
<dbReference type="GO" id="GO:0036373">
    <property type="term" value="F:L-fucose mutarotase activity"/>
    <property type="evidence" value="ECO:0007669"/>
    <property type="project" value="UniProtKB-EC"/>
</dbReference>
<dbReference type="InterPro" id="IPR050443">
    <property type="entry name" value="RbsD/FucU_mutarotase"/>
</dbReference>
<comment type="caution">
    <text evidence="4">The sequence shown here is derived from an EMBL/GenBank/DDBJ whole genome shotgun (WGS) entry which is preliminary data.</text>
</comment>
<dbReference type="EMBL" id="PZZZ01000003">
    <property type="protein sequence ID" value="PTM96036.1"/>
    <property type="molecule type" value="Genomic_DNA"/>
</dbReference>
<evidence type="ECO:0000256" key="3">
    <source>
        <dbReference type="ARBA" id="ARBA00036324"/>
    </source>
</evidence>
<evidence type="ECO:0000256" key="1">
    <source>
        <dbReference type="ARBA" id="ARBA00000223"/>
    </source>
</evidence>
<protein>
    <submittedName>
        <fullName evidence="4">L-fucose mutarotase</fullName>
    </submittedName>
</protein>
<dbReference type="OrthoDB" id="7947972at2"/>
<gene>
    <name evidence="4" type="ORF">C7449_10349</name>
</gene>
<dbReference type="Proteomes" id="UP000241247">
    <property type="component" value="Unassembled WGS sequence"/>
</dbReference>
<dbReference type="SUPFAM" id="SSF102546">
    <property type="entry name" value="RbsD-like"/>
    <property type="match status" value="1"/>
</dbReference>
<dbReference type="GO" id="GO:0042806">
    <property type="term" value="F:fucose binding"/>
    <property type="evidence" value="ECO:0007669"/>
    <property type="project" value="TreeGrafter"/>
</dbReference>